<organism evidence="3">
    <name type="scientific">marine sediment metagenome</name>
    <dbReference type="NCBI Taxonomy" id="412755"/>
    <lineage>
        <taxon>unclassified sequences</taxon>
        <taxon>metagenomes</taxon>
        <taxon>ecological metagenomes</taxon>
    </lineage>
</organism>
<evidence type="ECO:0000256" key="1">
    <source>
        <dbReference type="ARBA" id="ARBA00022553"/>
    </source>
</evidence>
<feature type="non-terminal residue" evidence="3">
    <location>
        <position position="152"/>
    </location>
</feature>
<dbReference type="InterPro" id="IPR011006">
    <property type="entry name" value="CheY-like_superfamily"/>
</dbReference>
<dbReference type="Gene3D" id="3.40.50.2300">
    <property type="match status" value="1"/>
</dbReference>
<protein>
    <recommendedName>
        <fullName evidence="2">Response regulatory domain-containing protein</fullName>
    </recommendedName>
</protein>
<sequence>MAQDERNKPKDDQPGAFIDRVLIVDEPENAEHLKTLLAKQGYNPAIASDGGQAHATFVLQKPDFVILELLLPGESGFEICERLKKLNKATPVLAMTEIDLNSSRNLAARVGFDGYLTKPYDDETLVELIREINEAVWERTHKIQPKRANSGL</sequence>
<dbReference type="PANTHER" id="PTHR44591:SF3">
    <property type="entry name" value="RESPONSE REGULATORY DOMAIN-CONTAINING PROTEIN"/>
    <property type="match status" value="1"/>
</dbReference>
<keyword evidence="1" id="KW-0597">Phosphoprotein</keyword>
<comment type="caution">
    <text evidence="3">The sequence shown here is derived from an EMBL/GenBank/DDBJ whole genome shotgun (WGS) entry which is preliminary data.</text>
</comment>
<accession>X0W9B2</accession>
<gene>
    <name evidence="3" type="ORF">S01H1_56773</name>
</gene>
<dbReference type="PANTHER" id="PTHR44591">
    <property type="entry name" value="STRESS RESPONSE REGULATOR PROTEIN 1"/>
    <property type="match status" value="1"/>
</dbReference>
<dbReference type="SUPFAM" id="SSF52172">
    <property type="entry name" value="CheY-like"/>
    <property type="match status" value="1"/>
</dbReference>
<dbReference type="SMART" id="SM00448">
    <property type="entry name" value="REC"/>
    <property type="match status" value="1"/>
</dbReference>
<dbReference type="PROSITE" id="PS50110">
    <property type="entry name" value="RESPONSE_REGULATORY"/>
    <property type="match status" value="1"/>
</dbReference>
<proteinExistence type="predicted"/>
<name>X0W9B2_9ZZZZ</name>
<dbReference type="Pfam" id="PF00072">
    <property type="entry name" value="Response_reg"/>
    <property type="match status" value="1"/>
</dbReference>
<dbReference type="InterPro" id="IPR050595">
    <property type="entry name" value="Bact_response_regulator"/>
</dbReference>
<feature type="domain" description="Response regulatory" evidence="2">
    <location>
        <begin position="19"/>
        <end position="133"/>
    </location>
</feature>
<dbReference type="AlphaFoldDB" id="X0W9B2"/>
<evidence type="ECO:0000259" key="2">
    <source>
        <dbReference type="PROSITE" id="PS50110"/>
    </source>
</evidence>
<dbReference type="GO" id="GO:0000160">
    <property type="term" value="P:phosphorelay signal transduction system"/>
    <property type="evidence" value="ECO:0007669"/>
    <property type="project" value="InterPro"/>
</dbReference>
<dbReference type="CDD" id="cd17574">
    <property type="entry name" value="REC_OmpR"/>
    <property type="match status" value="1"/>
</dbReference>
<reference evidence="3" key="1">
    <citation type="journal article" date="2014" name="Front. Microbiol.">
        <title>High frequency of phylogenetically diverse reductive dehalogenase-homologous genes in deep subseafloor sedimentary metagenomes.</title>
        <authorList>
            <person name="Kawai M."/>
            <person name="Futagami T."/>
            <person name="Toyoda A."/>
            <person name="Takaki Y."/>
            <person name="Nishi S."/>
            <person name="Hori S."/>
            <person name="Arai W."/>
            <person name="Tsubouchi T."/>
            <person name="Morono Y."/>
            <person name="Uchiyama I."/>
            <person name="Ito T."/>
            <person name="Fujiyama A."/>
            <person name="Inagaki F."/>
            <person name="Takami H."/>
        </authorList>
    </citation>
    <scope>NUCLEOTIDE SEQUENCE</scope>
    <source>
        <strain evidence="3">Expedition CK06-06</strain>
    </source>
</reference>
<dbReference type="EMBL" id="BARS01036986">
    <property type="protein sequence ID" value="GAG21188.1"/>
    <property type="molecule type" value="Genomic_DNA"/>
</dbReference>
<evidence type="ECO:0000313" key="3">
    <source>
        <dbReference type="EMBL" id="GAG21188.1"/>
    </source>
</evidence>
<dbReference type="InterPro" id="IPR001789">
    <property type="entry name" value="Sig_transdc_resp-reg_receiver"/>
</dbReference>